<feature type="domain" description="SH3" evidence="9">
    <location>
        <begin position="533"/>
        <end position="589"/>
    </location>
</feature>
<dbReference type="GO" id="GO:0045010">
    <property type="term" value="P:actin nucleation"/>
    <property type="evidence" value="ECO:0007669"/>
    <property type="project" value="UniProtKB-ARBA"/>
</dbReference>
<dbReference type="InterPro" id="IPR001452">
    <property type="entry name" value="SH3_domain"/>
</dbReference>
<dbReference type="FunFam" id="1.20.1270.60:FF:000060">
    <property type="entry name" value="Actin polymerization protein Bzz1"/>
    <property type="match status" value="1"/>
</dbReference>
<feature type="domain" description="SH3" evidence="9">
    <location>
        <begin position="437"/>
        <end position="497"/>
    </location>
</feature>
<keyword evidence="2 7" id="KW-0175">Coiled coil</keyword>
<evidence type="ECO:0000256" key="8">
    <source>
        <dbReference type="SAM" id="MobiDB-lite"/>
    </source>
</evidence>
<sequence length="589" mass="64485">MVSIGDDLLDGYGATSSWLKANVKWIEDIAEFYRERAAIEREHAAKLSALTAKHFSKKAAHVASISVGEKPAKTPGSLESASATAWTEVLNQTEEIAKDHKELADQLAVQIADQLSGVRQRCENLQSYYSEFHGHIEEDRDSAYNAVKRGKPAYDEACQSMEHARTKNKKVEQKENDMYNAKSSYLIAINVANRMKDKFYHDDLPEVLDGMQLLAEARTCQMNRILKMACDTETSHLNHRISCLKKAHDVVAKNTRGLDTAMFIDHNKVPWQDPTDFYFQPSPIWHDDDTFKTDENGLKYLRGRLATAEEGAEKAGDVSEAALSKFEAAKSELGKLDLESMSGTALSPLLNNFARCLQDLIRSETKRLSFEVEIETIEAATAGCDLSGVPITRTKTKRTVFGKKKEVVEVIRPITNRDGNRLGLRSLLSRTAKHLVVSGPGVKVLYDFEAEGPGEITVLAGEKLPLLEPDNGSGWIKVRSGLDTGIVPSSYVEVFNNARGGLDPFSDVASKNSNEGAGAGAAPPAPPPSRGKASSTTMTALYDFDGADLSQLSIRAGDQITVIEADPGNGWTTGELNGQRGIFPTNYAN</sequence>
<evidence type="ECO:0000256" key="3">
    <source>
        <dbReference type="ARBA" id="ARBA00054085"/>
    </source>
</evidence>
<keyword evidence="12" id="KW-1185">Reference proteome</keyword>
<evidence type="ECO:0000256" key="7">
    <source>
        <dbReference type="PROSITE-ProRule" id="PRU01077"/>
    </source>
</evidence>
<evidence type="ECO:0000313" key="11">
    <source>
        <dbReference type="EMBL" id="PRT52652.1"/>
    </source>
</evidence>
<dbReference type="SUPFAM" id="SSF103657">
    <property type="entry name" value="BAR/IMD domain-like"/>
    <property type="match status" value="1"/>
</dbReference>
<dbReference type="InterPro" id="IPR036028">
    <property type="entry name" value="SH3-like_dom_sf"/>
</dbReference>
<dbReference type="EMBL" id="NDIQ01000001">
    <property type="protein sequence ID" value="PRT52652.1"/>
    <property type="molecule type" value="Genomic_DNA"/>
</dbReference>
<dbReference type="Gene3D" id="1.20.1270.60">
    <property type="entry name" value="Arfaptin homology (AH) domain/BAR domain"/>
    <property type="match status" value="1"/>
</dbReference>
<feature type="domain" description="F-BAR" evidence="10">
    <location>
        <begin position="2"/>
        <end position="259"/>
    </location>
</feature>
<gene>
    <name evidence="11" type="ORF">B9G98_00272</name>
</gene>
<dbReference type="PROSITE" id="PS51741">
    <property type="entry name" value="F_BAR"/>
    <property type="match status" value="1"/>
</dbReference>
<evidence type="ECO:0000259" key="9">
    <source>
        <dbReference type="PROSITE" id="PS50002"/>
    </source>
</evidence>
<name>A0A2T0FCC1_9ASCO</name>
<evidence type="ECO:0000256" key="2">
    <source>
        <dbReference type="ARBA" id="ARBA00023054"/>
    </source>
</evidence>
<comment type="function">
    <text evidence="3">Plays a role in endocytosis and trafficking to the vacuole. Functions with type I myosins to restore polarity of the actin cytoskeleton after NaCl stress.</text>
</comment>
<evidence type="ECO:0000256" key="1">
    <source>
        <dbReference type="ARBA" id="ARBA00022443"/>
    </source>
</evidence>
<dbReference type="InterPro" id="IPR035459">
    <property type="entry name" value="Bzz1_SH3_1"/>
</dbReference>
<protein>
    <recommendedName>
        <fullName evidence="5">Protein BZZ1</fullName>
    </recommendedName>
</protein>
<dbReference type="GO" id="GO:0030833">
    <property type="term" value="P:regulation of actin filament polymerization"/>
    <property type="evidence" value="ECO:0007669"/>
    <property type="project" value="TreeGrafter"/>
</dbReference>
<comment type="caution">
    <text evidence="11">The sequence shown here is derived from an EMBL/GenBank/DDBJ whole genome shotgun (WGS) entry which is preliminary data.</text>
</comment>
<accession>A0A2T0FCC1</accession>
<dbReference type="SUPFAM" id="SSF50044">
    <property type="entry name" value="SH3-domain"/>
    <property type="match status" value="2"/>
</dbReference>
<dbReference type="InterPro" id="IPR001060">
    <property type="entry name" value="FCH_dom"/>
</dbReference>
<dbReference type="PANTHER" id="PTHR15735:SF21">
    <property type="entry name" value="PROTEIN NERVOUS WRECK"/>
    <property type="match status" value="1"/>
</dbReference>
<dbReference type="Pfam" id="PF00611">
    <property type="entry name" value="FCH"/>
    <property type="match status" value="1"/>
</dbReference>
<evidence type="ECO:0000256" key="6">
    <source>
        <dbReference type="PROSITE-ProRule" id="PRU00192"/>
    </source>
</evidence>
<evidence type="ECO:0000256" key="4">
    <source>
        <dbReference type="ARBA" id="ARBA00061387"/>
    </source>
</evidence>
<dbReference type="GeneID" id="36514021"/>
<dbReference type="SMART" id="SM00326">
    <property type="entry name" value="SH3"/>
    <property type="match status" value="2"/>
</dbReference>
<reference evidence="11 12" key="1">
    <citation type="submission" date="2017-04" db="EMBL/GenBank/DDBJ databases">
        <title>Genome sequencing of [Candida] sorbophila.</title>
        <authorList>
            <person name="Ahn J.O."/>
        </authorList>
    </citation>
    <scope>NUCLEOTIDE SEQUENCE [LARGE SCALE GENOMIC DNA]</scope>
    <source>
        <strain evidence="11 12">DS02</strain>
    </source>
</reference>
<comment type="similarity">
    <text evidence="4">Belongs to the BZZ1 family.</text>
</comment>
<evidence type="ECO:0000256" key="5">
    <source>
        <dbReference type="ARBA" id="ARBA00074946"/>
    </source>
</evidence>
<dbReference type="RefSeq" id="XP_024662598.1">
    <property type="nucleotide sequence ID" value="XM_024806830.1"/>
</dbReference>
<dbReference type="Gene3D" id="2.30.30.40">
    <property type="entry name" value="SH3 Domains"/>
    <property type="match status" value="2"/>
</dbReference>
<dbReference type="AlphaFoldDB" id="A0A2T0FCC1"/>
<evidence type="ECO:0000259" key="10">
    <source>
        <dbReference type="PROSITE" id="PS51741"/>
    </source>
</evidence>
<evidence type="ECO:0000313" key="12">
    <source>
        <dbReference type="Proteomes" id="UP000238350"/>
    </source>
</evidence>
<feature type="region of interest" description="Disordered" evidence="8">
    <location>
        <begin position="506"/>
        <end position="535"/>
    </location>
</feature>
<dbReference type="OrthoDB" id="8783038at2759"/>
<dbReference type="Pfam" id="PF00018">
    <property type="entry name" value="SH3_1"/>
    <property type="match status" value="2"/>
</dbReference>
<keyword evidence="1 6" id="KW-0728">SH3 domain</keyword>
<dbReference type="InterPro" id="IPR027267">
    <property type="entry name" value="AH/BAR_dom_sf"/>
</dbReference>
<dbReference type="PROSITE" id="PS50002">
    <property type="entry name" value="SH3"/>
    <property type="match status" value="2"/>
</dbReference>
<dbReference type="SMART" id="SM00055">
    <property type="entry name" value="FCH"/>
    <property type="match status" value="1"/>
</dbReference>
<organism evidence="11 12">
    <name type="scientific">Wickerhamiella sorbophila</name>
    <dbReference type="NCBI Taxonomy" id="45607"/>
    <lineage>
        <taxon>Eukaryota</taxon>
        <taxon>Fungi</taxon>
        <taxon>Dikarya</taxon>
        <taxon>Ascomycota</taxon>
        <taxon>Saccharomycotina</taxon>
        <taxon>Dipodascomycetes</taxon>
        <taxon>Dipodascales</taxon>
        <taxon>Trichomonascaceae</taxon>
        <taxon>Wickerhamiella</taxon>
    </lineage>
</organism>
<dbReference type="CDD" id="cd11912">
    <property type="entry name" value="SH3_Bzz1_1"/>
    <property type="match status" value="1"/>
</dbReference>
<dbReference type="PRINTS" id="PR00452">
    <property type="entry name" value="SH3DOMAIN"/>
</dbReference>
<proteinExistence type="inferred from homology"/>
<dbReference type="InterPro" id="IPR031160">
    <property type="entry name" value="F_BAR_dom"/>
</dbReference>
<dbReference type="GO" id="GO:0030864">
    <property type="term" value="C:cortical actin cytoskeleton"/>
    <property type="evidence" value="ECO:0007669"/>
    <property type="project" value="UniProtKB-ARBA"/>
</dbReference>
<dbReference type="PANTHER" id="PTHR15735">
    <property type="entry name" value="FCH AND DOUBLE SH3 DOMAINS PROTEIN"/>
    <property type="match status" value="1"/>
</dbReference>
<dbReference type="FunFam" id="2.30.30.40:FF:000072">
    <property type="entry name" value="Unconventional Myosin IB"/>
    <property type="match status" value="1"/>
</dbReference>
<dbReference type="Proteomes" id="UP000238350">
    <property type="component" value="Unassembled WGS sequence"/>
</dbReference>
<dbReference type="STRING" id="45607.A0A2T0FCC1"/>